<dbReference type="Pfam" id="PF02896">
    <property type="entry name" value="PEP-utilizers_C"/>
    <property type="match status" value="1"/>
</dbReference>
<protein>
    <recommendedName>
        <fullName evidence="7 17">Phosphoenolpyruvate-protein phosphotransferase</fullName>
        <ecNumber evidence="6 17">2.7.3.9</ecNumber>
    </recommendedName>
    <alternativeName>
        <fullName evidence="16 17">Phosphotransferase system, enzyme I</fullName>
    </alternativeName>
</protein>
<feature type="active site" description="Proton donor" evidence="18">
    <location>
        <position position="501"/>
    </location>
</feature>
<dbReference type="InterPro" id="IPR036637">
    <property type="entry name" value="Phosphohistidine_dom_sf"/>
</dbReference>
<dbReference type="EMBL" id="DXDX01000143">
    <property type="protein sequence ID" value="HIY21831.1"/>
    <property type="molecule type" value="Genomic_DNA"/>
</dbReference>
<feature type="binding site" evidence="19">
    <location>
        <position position="331"/>
    </location>
    <ligand>
        <name>phosphoenolpyruvate</name>
        <dbReference type="ChEBI" id="CHEBI:58702"/>
    </ligand>
</feature>
<dbReference type="GO" id="GO:0008965">
    <property type="term" value="F:phosphoenolpyruvate-protein phosphotransferase activity"/>
    <property type="evidence" value="ECO:0007669"/>
    <property type="project" value="UniProtKB-EC"/>
</dbReference>
<feature type="binding site" evidence="19">
    <location>
        <position position="464"/>
    </location>
    <ligand>
        <name>phosphoenolpyruvate</name>
        <dbReference type="ChEBI" id="CHEBI:58702"/>
    </ligand>
</feature>
<keyword evidence="9 17" id="KW-0963">Cytoplasm</keyword>
<dbReference type="GO" id="GO:0005737">
    <property type="term" value="C:cytoplasm"/>
    <property type="evidence" value="ECO:0007669"/>
    <property type="project" value="UniProtKB-SubCell"/>
</dbReference>
<feature type="binding site" evidence="19">
    <location>
        <begin position="453"/>
        <end position="454"/>
    </location>
    <ligand>
        <name>phosphoenolpyruvate</name>
        <dbReference type="ChEBI" id="CHEBI:58702"/>
    </ligand>
</feature>
<keyword evidence="11 17" id="KW-0808">Transferase</keyword>
<keyword evidence="12 17" id="KW-0598">Phosphotransferase system</keyword>
<dbReference type="PANTHER" id="PTHR46244">
    <property type="entry name" value="PHOSPHOENOLPYRUVATE-PROTEIN PHOSPHOTRANSFERASE"/>
    <property type="match status" value="1"/>
</dbReference>
<gene>
    <name evidence="24" type="primary">ptsP</name>
    <name evidence="24" type="ORF">H9841_08025</name>
</gene>
<comment type="similarity">
    <text evidence="5 17">Belongs to the PEP-utilizing enzyme family.</text>
</comment>
<evidence type="ECO:0000313" key="24">
    <source>
        <dbReference type="EMBL" id="HIY21831.1"/>
    </source>
</evidence>
<accession>A0A9D1Y9A1</accession>
<dbReference type="PANTHER" id="PTHR46244:SF3">
    <property type="entry name" value="PHOSPHOENOLPYRUVATE-PROTEIN PHOSPHOTRANSFERASE"/>
    <property type="match status" value="1"/>
</dbReference>
<keyword evidence="10 17" id="KW-0762">Sugar transport</keyword>
<dbReference type="InterPro" id="IPR015813">
    <property type="entry name" value="Pyrv/PenolPyrv_kinase-like_dom"/>
</dbReference>
<evidence type="ECO:0000256" key="3">
    <source>
        <dbReference type="ARBA" id="ARBA00002728"/>
    </source>
</evidence>
<evidence type="ECO:0000256" key="7">
    <source>
        <dbReference type="ARBA" id="ARBA00016544"/>
    </source>
</evidence>
<dbReference type="EC" id="2.7.3.9" evidence="6 17"/>
<dbReference type="InterPro" id="IPR040442">
    <property type="entry name" value="Pyrv_kinase-like_dom_sf"/>
</dbReference>
<evidence type="ECO:0000256" key="11">
    <source>
        <dbReference type="ARBA" id="ARBA00022679"/>
    </source>
</evidence>
<keyword evidence="14 17" id="KW-0418">Kinase</keyword>
<dbReference type="Gene3D" id="3.20.20.60">
    <property type="entry name" value="Phosphoenolpyruvate-binding domains"/>
    <property type="match status" value="1"/>
</dbReference>
<reference evidence="24" key="2">
    <citation type="submission" date="2021-04" db="EMBL/GenBank/DDBJ databases">
        <authorList>
            <person name="Gilroy R."/>
        </authorList>
    </citation>
    <scope>NUCLEOTIDE SEQUENCE</scope>
    <source>
        <strain evidence="24">ChiBcec16_6824</strain>
    </source>
</reference>
<comment type="catalytic activity">
    <reaction evidence="1 17">
        <text>L-histidyl-[protein] + phosphoenolpyruvate = N(pros)-phospho-L-histidyl-[protein] + pyruvate</text>
        <dbReference type="Rhea" id="RHEA:23880"/>
        <dbReference type="Rhea" id="RHEA-COMP:9745"/>
        <dbReference type="Rhea" id="RHEA-COMP:9746"/>
        <dbReference type="ChEBI" id="CHEBI:15361"/>
        <dbReference type="ChEBI" id="CHEBI:29979"/>
        <dbReference type="ChEBI" id="CHEBI:58702"/>
        <dbReference type="ChEBI" id="CHEBI:64837"/>
        <dbReference type="EC" id="2.7.3.9"/>
    </reaction>
</comment>
<evidence type="ECO:0000256" key="10">
    <source>
        <dbReference type="ARBA" id="ARBA00022597"/>
    </source>
</evidence>
<dbReference type="SUPFAM" id="SSF52009">
    <property type="entry name" value="Phosphohistidine domain"/>
    <property type="match status" value="1"/>
</dbReference>
<evidence type="ECO:0000256" key="1">
    <source>
        <dbReference type="ARBA" id="ARBA00000683"/>
    </source>
</evidence>
<evidence type="ECO:0000256" key="8">
    <source>
        <dbReference type="ARBA" id="ARBA00022448"/>
    </source>
</evidence>
<keyword evidence="8 17" id="KW-0813">Transport</keyword>
<feature type="binding site" evidence="20">
    <location>
        <position position="430"/>
    </location>
    <ligand>
        <name>Mg(2+)</name>
        <dbReference type="ChEBI" id="CHEBI:18420"/>
    </ligand>
</feature>
<evidence type="ECO:0000256" key="19">
    <source>
        <dbReference type="PIRSR" id="PIRSR000732-2"/>
    </source>
</evidence>
<feature type="binding site" evidence="19">
    <location>
        <position position="295"/>
    </location>
    <ligand>
        <name>phosphoenolpyruvate</name>
        <dbReference type="ChEBI" id="CHEBI:58702"/>
    </ligand>
</feature>
<reference evidence="24" key="1">
    <citation type="journal article" date="2021" name="PeerJ">
        <title>Extensive microbial diversity within the chicken gut microbiome revealed by metagenomics and culture.</title>
        <authorList>
            <person name="Gilroy R."/>
            <person name="Ravi A."/>
            <person name="Getino M."/>
            <person name="Pursley I."/>
            <person name="Horton D.L."/>
            <person name="Alikhan N.F."/>
            <person name="Baker D."/>
            <person name="Gharbi K."/>
            <person name="Hall N."/>
            <person name="Watson M."/>
            <person name="Adriaenssens E.M."/>
            <person name="Foster-Nyarko E."/>
            <person name="Jarju S."/>
            <person name="Secka A."/>
            <person name="Antonio M."/>
            <person name="Oren A."/>
            <person name="Chaudhuri R.R."/>
            <person name="La Ragione R."/>
            <person name="Hildebrand F."/>
            <person name="Pallen M.J."/>
        </authorList>
    </citation>
    <scope>NUCLEOTIDE SEQUENCE</scope>
    <source>
        <strain evidence="24">ChiBcec16_6824</strain>
    </source>
</reference>
<keyword evidence="15 17" id="KW-0460">Magnesium</keyword>
<feature type="domain" description="PEP-utilising enzyme C-terminal" evidence="22">
    <location>
        <begin position="251"/>
        <end position="538"/>
    </location>
</feature>
<evidence type="ECO:0000256" key="5">
    <source>
        <dbReference type="ARBA" id="ARBA00007837"/>
    </source>
</evidence>
<evidence type="ECO:0000256" key="12">
    <source>
        <dbReference type="ARBA" id="ARBA00022683"/>
    </source>
</evidence>
<evidence type="ECO:0000256" key="20">
    <source>
        <dbReference type="PIRSR" id="PIRSR000732-3"/>
    </source>
</evidence>
<dbReference type="InterPro" id="IPR036618">
    <property type="entry name" value="PtsI_HPr-bd_sf"/>
</dbReference>
<organism evidence="24 25">
    <name type="scientific">Candidatus Flavonifractor merdigallinarum</name>
    <dbReference type="NCBI Taxonomy" id="2838589"/>
    <lineage>
        <taxon>Bacteria</taxon>
        <taxon>Bacillati</taxon>
        <taxon>Bacillota</taxon>
        <taxon>Clostridia</taxon>
        <taxon>Eubacteriales</taxon>
        <taxon>Oscillospiraceae</taxon>
        <taxon>Flavonifractor</taxon>
    </lineage>
</organism>
<dbReference type="Pfam" id="PF00391">
    <property type="entry name" value="PEP-utilizers"/>
    <property type="match status" value="1"/>
</dbReference>
<feature type="domain" description="PEP-utilising enzyme mobile" evidence="21">
    <location>
        <begin position="152"/>
        <end position="224"/>
    </location>
</feature>
<evidence type="ECO:0000259" key="21">
    <source>
        <dbReference type="Pfam" id="PF00391"/>
    </source>
</evidence>
<name>A0A9D1Y9A1_9FIRM</name>
<feature type="active site" description="Tele-phosphohistidine intermediate" evidence="18">
    <location>
        <position position="188"/>
    </location>
</feature>
<evidence type="ECO:0000259" key="22">
    <source>
        <dbReference type="Pfam" id="PF02896"/>
    </source>
</evidence>
<dbReference type="SUPFAM" id="SSF51621">
    <property type="entry name" value="Phosphoenolpyruvate/pyruvate domain"/>
    <property type="match status" value="1"/>
</dbReference>
<dbReference type="Pfam" id="PF05524">
    <property type="entry name" value="PEP-utilisers_N"/>
    <property type="match status" value="1"/>
</dbReference>
<comment type="cofactor">
    <cofactor evidence="2 17 20">
        <name>Mg(2+)</name>
        <dbReference type="ChEBI" id="CHEBI:18420"/>
    </cofactor>
</comment>
<evidence type="ECO:0000256" key="9">
    <source>
        <dbReference type="ARBA" id="ARBA00022490"/>
    </source>
</evidence>
<dbReference type="Gene3D" id="1.10.274.10">
    <property type="entry name" value="PtsI, HPr-binding domain"/>
    <property type="match status" value="1"/>
</dbReference>
<keyword evidence="13 17" id="KW-0479">Metal-binding</keyword>
<evidence type="ECO:0000256" key="6">
    <source>
        <dbReference type="ARBA" id="ARBA00012232"/>
    </source>
</evidence>
<feature type="binding site" evidence="20">
    <location>
        <position position="454"/>
    </location>
    <ligand>
        <name>Mg(2+)</name>
        <dbReference type="ChEBI" id="CHEBI:18420"/>
    </ligand>
</feature>
<dbReference type="PRINTS" id="PR01736">
    <property type="entry name" value="PHPHTRNFRASE"/>
</dbReference>
<evidence type="ECO:0000256" key="2">
    <source>
        <dbReference type="ARBA" id="ARBA00001946"/>
    </source>
</evidence>
<comment type="subcellular location">
    <subcellularLocation>
        <location evidence="4 17">Cytoplasm</location>
    </subcellularLocation>
</comment>
<evidence type="ECO:0000256" key="4">
    <source>
        <dbReference type="ARBA" id="ARBA00004496"/>
    </source>
</evidence>
<dbReference type="AlphaFoldDB" id="A0A9D1Y9A1"/>
<dbReference type="GO" id="GO:0016301">
    <property type="term" value="F:kinase activity"/>
    <property type="evidence" value="ECO:0007669"/>
    <property type="project" value="UniProtKB-KW"/>
</dbReference>
<evidence type="ECO:0000256" key="15">
    <source>
        <dbReference type="ARBA" id="ARBA00022842"/>
    </source>
</evidence>
<evidence type="ECO:0000313" key="25">
    <source>
        <dbReference type="Proteomes" id="UP000823868"/>
    </source>
</evidence>
<proteinExistence type="inferred from homology"/>
<dbReference type="InterPro" id="IPR024692">
    <property type="entry name" value="PTS_EI"/>
</dbReference>
<dbReference type="InterPro" id="IPR008279">
    <property type="entry name" value="PEP-util_enz_mobile_dom"/>
</dbReference>
<dbReference type="GO" id="GO:0009401">
    <property type="term" value="P:phosphoenolpyruvate-dependent sugar phosphotransferase system"/>
    <property type="evidence" value="ECO:0007669"/>
    <property type="project" value="UniProtKB-KW"/>
</dbReference>
<feature type="domain" description="Phosphotransferase system enzyme I N-terminal" evidence="23">
    <location>
        <begin position="5"/>
        <end position="126"/>
    </location>
</feature>
<dbReference type="InterPro" id="IPR006318">
    <property type="entry name" value="PTS_EI-like"/>
</dbReference>
<evidence type="ECO:0000256" key="13">
    <source>
        <dbReference type="ARBA" id="ARBA00022723"/>
    </source>
</evidence>
<dbReference type="SUPFAM" id="SSF47831">
    <property type="entry name" value="Enzyme I of the PEP:sugar phosphotransferase system HPr-binding (sub)domain"/>
    <property type="match status" value="1"/>
</dbReference>
<dbReference type="InterPro" id="IPR050499">
    <property type="entry name" value="PEP-utilizing_PTS_enzyme"/>
</dbReference>
<dbReference type="Proteomes" id="UP000823868">
    <property type="component" value="Unassembled WGS sequence"/>
</dbReference>
<dbReference type="PROSITE" id="PS00742">
    <property type="entry name" value="PEP_ENZYMES_2"/>
    <property type="match status" value="1"/>
</dbReference>
<dbReference type="InterPro" id="IPR008731">
    <property type="entry name" value="PTS_EIN"/>
</dbReference>
<evidence type="ECO:0000259" key="23">
    <source>
        <dbReference type="Pfam" id="PF05524"/>
    </source>
</evidence>
<dbReference type="Gene3D" id="3.50.30.10">
    <property type="entry name" value="Phosphohistidine domain"/>
    <property type="match status" value="1"/>
</dbReference>
<dbReference type="InterPro" id="IPR000121">
    <property type="entry name" value="PEP_util_C"/>
</dbReference>
<evidence type="ECO:0000256" key="16">
    <source>
        <dbReference type="ARBA" id="ARBA00033235"/>
    </source>
</evidence>
<dbReference type="InterPro" id="IPR023151">
    <property type="entry name" value="PEP_util_CS"/>
</dbReference>
<evidence type="ECO:0000256" key="18">
    <source>
        <dbReference type="PIRSR" id="PIRSR000732-1"/>
    </source>
</evidence>
<dbReference type="GO" id="GO:0046872">
    <property type="term" value="F:metal ion binding"/>
    <property type="evidence" value="ECO:0007669"/>
    <property type="project" value="UniProtKB-KW"/>
</dbReference>
<sequence>MILIQGQGVSKGVEKGNLYFFQRPNTAVVKVENANLDKEKERLSQAQSKSIAQLEALAEKCREEAGDESAVLFETHAMFVEDEDYVGSILETLEEEHCNAEYAVEKAGEQFAAMFAAVDDAYMQARAADVKDVTRRILNNLMGVVEGGIDSEEPVILAADDLAPSETLQLDKSKILGFVTMGGSGNSHTAILARTMGIPAVCGAGDSLKEEYNGRLAYIDGETGQVVLDPDELTLNVLKEKHQKQQEMKELMQTMKGQEDVTLDGRHIKLYCNIGSPEDVAAVLANDGQGIGLFRSEFLYLAASDYPTEDEQFEAYKAVASAMNGKRVIIRTLDIGADKQVDYFHLTKEENPAMGLRAIRICLNRPEVFRTQLRALYRASAYGKVAIMFPMITSVWEVKECKRACQSVMQELTQEGVPFNPDTEIGIMVETPASVFMAPDLAPLVDFFSVGTNDLTQYTLACDRQCNDLGKFFDPHHPAVLRALKQAADAAHAAGIWIGICGELGADISLLPTFLAIGIDELSVSPSSVLPLRAEIRKSIAKTCTLDLLQ</sequence>
<dbReference type="NCBIfam" id="TIGR01417">
    <property type="entry name" value="PTS_I_fam"/>
    <property type="match status" value="1"/>
</dbReference>
<comment type="function">
    <text evidence="3 17">General (non sugar-specific) component of the phosphoenolpyruvate-dependent sugar phosphotransferase system (sugar PTS). This major carbohydrate active-transport system catalyzes the phosphorylation of incoming sugar substrates concomitantly with their translocation across the cell membrane. Enzyme I transfers the phosphoryl group from phosphoenolpyruvate (PEP) to the phosphoryl carrier protein (HPr).</text>
</comment>
<comment type="caution">
    <text evidence="24">The sequence shown here is derived from an EMBL/GenBank/DDBJ whole genome shotgun (WGS) entry which is preliminary data.</text>
</comment>
<evidence type="ECO:0000256" key="14">
    <source>
        <dbReference type="ARBA" id="ARBA00022777"/>
    </source>
</evidence>
<dbReference type="PIRSF" id="PIRSF000732">
    <property type="entry name" value="PTS_enzyme_I"/>
    <property type="match status" value="1"/>
</dbReference>
<evidence type="ECO:0000256" key="17">
    <source>
        <dbReference type="PIRNR" id="PIRNR000732"/>
    </source>
</evidence>